<evidence type="ECO:0000313" key="2">
    <source>
        <dbReference type="EMBL" id="WWA48662.1"/>
    </source>
</evidence>
<sequence length="69" mass="8216">MYQRHLRHKERQMDLMADKTAEKAAQYAAQVEKLEQRMRVLERIATDRGADLAMEIEDLRSVESREKLQ</sequence>
<organism evidence="2 3">
    <name type="scientific">Pelagerythrobacter marensis</name>
    <dbReference type="NCBI Taxonomy" id="543877"/>
    <lineage>
        <taxon>Bacteria</taxon>
        <taxon>Pseudomonadati</taxon>
        <taxon>Pseudomonadota</taxon>
        <taxon>Alphaproteobacteria</taxon>
        <taxon>Sphingomonadales</taxon>
        <taxon>Erythrobacteraceae</taxon>
        <taxon>Pelagerythrobacter</taxon>
    </lineage>
</organism>
<name>A0ABZ2DA49_9SPHN</name>
<evidence type="ECO:0000313" key="3">
    <source>
        <dbReference type="Proteomes" id="UP001335183"/>
    </source>
</evidence>
<keyword evidence="1" id="KW-0175">Coiled coil</keyword>
<accession>A0ABZ2DA49</accession>
<evidence type="ECO:0000256" key="1">
    <source>
        <dbReference type="SAM" id="Coils"/>
    </source>
</evidence>
<keyword evidence="3" id="KW-1185">Reference proteome</keyword>
<proteinExistence type="predicted"/>
<dbReference type="Proteomes" id="UP001335183">
    <property type="component" value="Chromosome"/>
</dbReference>
<reference evidence="2 3" key="1">
    <citation type="submission" date="2024-02" db="EMBL/GenBank/DDBJ databases">
        <title>The whole genome sequence of five bacterial samples isolated from Abu Dhabi Sabkha-shore region.</title>
        <authorList>
            <person name="Sudalaimuthuasari N."/>
            <person name="Sarfraz B."/>
            <person name="Tuyisabe J.D."/>
            <person name="Mugisha Ntwali L.D.M."/>
            <person name="Ali A.I.A.A."/>
            <person name="Almansoori S.Z.A."/>
            <person name="Alajami H.S.A."/>
            <person name="Almeqbaali A.A.S."/>
            <person name="Kundu B."/>
            <person name="Saeed E.E."/>
            <person name="Sukumarinath V."/>
            <person name="Mishra A.K."/>
            <person name="Hazzouri K.M."/>
            <person name="Almaskari R."/>
            <person name="Sharma A.K."/>
            <person name="Amiri K.M.A."/>
        </authorList>
    </citation>
    <scope>NUCLEOTIDE SEQUENCE [LARGE SCALE GENOMIC DNA]</scope>
    <source>
        <strain evidence="3">kcgeb_sd</strain>
    </source>
</reference>
<dbReference type="EMBL" id="CP144918">
    <property type="protein sequence ID" value="WWA48662.1"/>
    <property type="molecule type" value="Genomic_DNA"/>
</dbReference>
<protein>
    <submittedName>
        <fullName evidence="2">Uncharacterized protein</fullName>
    </submittedName>
</protein>
<gene>
    <name evidence="2" type="ORF">V5F89_08140</name>
</gene>
<feature type="coiled-coil region" evidence="1">
    <location>
        <begin position="17"/>
        <end position="44"/>
    </location>
</feature>